<protein>
    <submittedName>
        <fullName evidence="2">Methyltransferase family protein</fullName>
    </submittedName>
</protein>
<dbReference type="GO" id="GO:0032259">
    <property type="term" value="P:methylation"/>
    <property type="evidence" value="ECO:0007669"/>
    <property type="project" value="UniProtKB-KW"/>
</dbReference>
<dbReference type="Gene3D" id="3.40.50.150">
    <property type="entry name" value="Vaccinia Virus protein VP39"/>
    <property type="match status" value="1"/>
</dbReference>
<proteinExistence type="predicted"/>
<comment type="caution">
    <text evidence="2">The sequence shown here is derived from an EMBL/GenBank/DDBJ whole genome shotgun (WGS) entry which is preliminary data.</text>
</comment>
<dbReference type="EMBL" id="QKZK01000003">
    <property type="protein sequence ID" value="PZX20152.1"/>
    <property type="molecule type" value="Genomic_DNA"/>
</dbReference>
<dbReference type="PANTHER" id="PTHR43861">
    <property type="entry name" value="TRANS-ACONITATE 2-METHYLTRANSFERASE-RELATED"/>
    <property type="match status" value="1"/>
</dbReference>
<organism evidence="2 3">
    <name type="scientific">Breznakibacter xylanolyticus</name>
    <dbReference type="NCBI Taxonomy" id="990"/>
    <lineage>
        <taxon>Bacteria</taxon>
        <taxon>Pseudomonadati</taxon>
        <taxon>Bacteroidota</taxon>
        <taxon>Bacteroidia</taxon>
        <taxon>Marinilabiliales</taxon>
        <taxon>Marinilabiliaceae</taxon>
        <taxon>Breznakibacter</taxon>
    </lineage>
</organism>
<reference evidence="2 3" key="1">
    <citation type="submission" date="2018-06" db="EMBL/GenBank/DDBJ databases">
        <title>Genomic Encyclopedia of Archaeal and Bacterial Type Strains, Phase II (KMG-II): from individual species to whole genera.</title>
        <authorList>
            <person name="Goeker M."/>
        </authorList>
    </citation>
    <scope>NUCLEOTIDE SEQUENCE [LARGE SCALE GENOMIC DNA]</scope>
    <source>
        <strain evidence="2 3">DSM 6779</strain>
    </source>
</reference>
<sequence>MSIARFDKQAQEWDKNPQHLERSKKVATTMMKLCPTLNGRALEFGAGTAILSFLLRESFNEIVMIDNSHEMVNVMTRKVEHAHEQERMKPMFFNLDEENWTGEPFDVVFTQMVLHHVPDTFKILKRFAAMLKPGGRLFIADLHSEDGTFHDDEFSGHNGFDLNELTKLLYKASFIDITHENAFVVEKMRKNTLRHYDGFLLMAQKES</sequence>
<name>A0A2W7P9W8_9BACT</name>
<evidence type="ECO:0000256" key="1">
    <source>
        <dbReference type="ARBA" id="ARBA00022679"/>
    </source>
</evidence>
<dbReference type="AlphaFoldDB" id="A0A2W7P9W8"/>
<keyword evidence="1 2" id="KW-0808">Transferase</keyword>
<dbReference type="Pfam" id="PF13489">
    <property type="entry name" value="Methyltransf_23"/>
    <property type="match status" value="1"/>
</dbReference>
<evidence type="ECO:0000313" key="3">
    <source>
        <dbReference type="Proteomes" id="UP000249239"/>
    </source>
</evidence>
<gene>
    <name evidence="2" type="ORF">LX69_00608</name>
</gene>
<evidence type="ECO:0000313" key="2">
    <source>
        <dbReference type="EMBL" id="PZX20152.1"/>
    </source>
</evidence>
<dbReference type="InterPro" id="IPR029063">
    <property type="entry name" value="SAM-dependent_MTases_sf"/>
</dbReference>
<keyword evidence="3" id="KW-1185">Reference proteome</keyword>
<accession>A0A2W7P9W8</accession>
<dbReference type="Proteomes" id="UP000249239">
    <property type="component" value="Unassembled WGS sequence"/>
</dbReference>
<dbReference type="RefSeq" id="WP_111444323.1">
    <property type="nucleotide sequence ID" value="NZ_QKZK01000003.1"/>
</dbReference>
<keyword evidence="2" id="KW-0489">Methyltransferase</keyword>
<dbReference type="SUPFAM" id="SSF53335">
    <property type="entry name" value="S-adenosyl-L-methionine-dependent methyltransferases"/>
    <property type="match status" value="1"/>
</dbReference>
<dbReference type="GO" id="GO:0008168">
    <property type="term" value="F:methyltransferase activity"/>
    <property type="evidence" value="ECO:0007669"/>
    <property type="project" value="UniProtKB-KW"/>
</dbReference>
<dbReference type="CDD" id="cd02440">
    <property type="entry name" value="AdoMet_MTases"/>
    <property type="match status" value="1"/>
</dbReference>
<dbReference type="PANTHER" id="PTHR43861:SF3">
    <property type="entry name" value="PUTATIVE (AFU_ORTHOLOGUE AFUA_2G14390)-RELATED"/>
    <property type="match status" value="1"/>
</dbReference>
<dbReference type="OrthoDB" id="9770553at2"/>